<protein>
    <submittedName>
        <fullName evidence="1">Uncharacterized protein</fullName>
    </submittedName>
</protein>
<reference evidence="1" key="1">
    <citation type="journal article" name="BMC Genomics">
        <title>Long-read sequencing and de novo genome assembly of marine medaka (Oryzias melastigma).</title>
        <authorList>
            <person name="Liang P."/>
            <person name="Saqib H.S.A."/>
            <person name="Ni X."/>
            <person name="Shen Y."/>
        </authorList>
    </citation>
    <scope>NUCLEOTIDE SEQUENCE</scope>
    <source>
        <strain evidence="1">Bigg-433</strain>
    </source>
</reference>
<dbReference type="Proteomes" id="UP000646548">
    <property type="component" value="Unassembled WGS sequence"/>
</dbReference>
<sequence>MQQYGDISLVIYGSKGTKKKNDSKHWLALQHVSRGFLTQADMHPTRENKVASQTAASHGKRMQHSIFSNTVYKTQPKRVRCGFPTRGGPAAEAMTGSLHF</sequence>
<organism evidence="1 2">
    <name type="scientific">Oryzias melastigma</name>
    <name type="common">Marine medaka</name>
    <dbReference type="NCBI Taxonomy" id="30732"/>
    <lineage>
        <taxon>Eukaryota</taxon>
        <taxon>Metazoa</taxon>
        <taxon>Chordata</taxon>
        <taxon>Craniata</taxon>
        <taxon>Vertebrata</taxon>
        <taxon>Euteleostomi</taxon>
        <taxon>Actinopterygii</taxon>
        <taxon>Neopterygii</taxon>
        <taxon>Teleostei</taxon>
        <taxon>Neoteleostei</taxon>
        <taxon>Acanthomorphata</taxon>
        <taxon>Ovalentaria</taxon>
        <taxon>Atherinomorphae</taxon>
        <taxon>Beloniformes</taxon>
        <taxon>Adrianichthyidae</taxon>
        <taxon>Oryziinae</taxon>
        <taxon>Oryzias</taxon>
    </lineage>
</organism>
<evidence type="ECO:0000313" key="2">
    <source>
        <dbReference type="Proteomes" id="UP000646548"/>
    </source>
</evidence>
<dbReference type="AlphaFoldDB" id="A0A834C132"/>
<dbReference type="EMBL" id="WKFB01000742">
    <property type="protein sequence ID" value="KAF6718365.1"/>
    <property type="molecule type" value="Genomic_DNA"/>
</dbReference>
<comment type="caution">
    <text evidence="1">The sequence shown here is derived from an EMBL/GenBank/DDBJ whole genome shotgun (WGS) entry which is preliminary data.</text>
</comment>
<proteinExistence type="predicted"/>
<accession>A0A834C132</accession>
<name>A0A834C132_ORYME</name>
<evidence type="ECO:0000313" key="1">
    <source>
        <dbReference type="EMBL" id="KAF6718365.1"/>
    </source>
</evidence>
<gene>
    <name evidence="1" type="ORF">FQA47_014135</name>
</gene>